<dbReference type="Pfam" id="PF00528">
    <property type="entry name" value="BPD_transp_1"/>
    <property type="match status" value="1"/>
</dbReference>
<dbReference type="PANTHER" id="PTHR32243">
    <property type="entry name" value="MALTOSE TRANSPORT SYSTEM PERMEASE-RELATED"/>
    <property type="match status" value="1"/>
</dbReference>
<dbReference type="Gene3D" id="1.10.3720.10">
    <property type="entry name" value="MetI-like"/>
    <property type="match status" value="1"/>
</dbReference>
<dbReference type="AlphaFoldDB" id="A0A211ZJH1"/>
<evidence type="ECO:0000313" key="10">
    <source>
        <dbReference type="Proteomes" id="UP000196655"/>
    </source>
</evidence>
<feature type="transmembrane region" description="Helical" evidence="7">
    <location>
        <begin position="257"/>
        <end position="278"/>
    </location>
</feature>
<feature type="transmembrane region" description="Helical" evidence="7">
    <location>
        <begin position="85"/>
        <end position="109"/>
    </location>
</feature>
<evidence type="ECO:0000256" key="7">
    <source>
        <dbReference type="RuleBase" id="RU363032"/>
    </source>
</evidence>
<keyword evidence="5 7" id="KW-1133">Transmembrane helix</keyword>
<evidence type="ECO:0000259" key="8">
    <source>
        <dbReference type="PROSITE" id="PS50928"/>
    </source>
</evidence>
<dbReference type="GO" id="GO:0005886">
    <property type="term" value="C:plasma membrane"/>
    <property type="evidence" value="ECO:0007669"/>
    <property type="project" value="UniProtKB-SubCell"/>
</dbReference>
<gene>
    <name evidence="9" type="ORF">BWR60_20250</name>
</gene>
<dbReference type="PROSITE" id="PS50928">
    <property type="entry name" value="ABC_TM1"/>
    <property type="match status" value="1"/>
</dbReference>
<dbReference type="EMBL" id="NHON01000039">
    <property type="protein sequence ID" value="OWJ65334.1"/>
    <property type="molecule type" value="Genomic_DNA"/>
</dbReference>
<comment type="caution">
    <text evidence="9">The sequence shown here is derived from an EMBL/GenBank/DDBJ whole genome shotgun (WGS) entry which is preliminary data.</text>
</comment>
<name>A0A211ZJH1_9PROT</name>
<evidence type="ECO:0000256" key="4">
    <source>
        <dbReference type="ARBA" id="ARBA00022692"/>
    </source>
</evidence>
<evidence type="ECO:0000313" key="9">
    <source>
        <dbReference type="EMBL" id="OWJ65334.1"/>
    </source>
</evidence>
<dbReference type="RefSeq" id="WP_088152822.1">
    <property type="nucleotide sequence ID" value="NZ_NHON01000039.1"/>
</dbReference>
<evidence type="ECO:0000256" key="2">
    <source>
        <dbReference type="ARBA" id="ARBA00022448"/>
    </source>
</evidence>
<feature type="transmembrane region" description="Helical" evidence="7">
    <location>
        <begin position="23"/>
        <end position="46"/>
    </location>
</feature>
<dbReference type="InterPro" id="IPR035906">
    <property type="entry name" value="MetI-like_sf"/>
</dbReference>
<dbReference type="InterPro" id="IPR000515">
    <property type="entry name" value="MetI-like"/>
</dbReference>
<feature type="transmembrane region" description="Helical" evidence="7">
    <location>
        <begin position="197"/>
        <end position="219"/>
    </location>
</feature>
<feature type="domain" description="ABC transmembrane type-1" evidence="8">
    <location>
        <begin position="85"/>
        <end position="278"/>
    </location>
</feature>
<keyword evidence="6 7" id="KW-0472">Membrane</keyword>
<keyword evidence="4 7" id="KW-0812">Transmembrane</keyword>
<keyword evidence="2 7" id="KW-0813">Transport</keyword>
<evidence type="ECO:0000256" key="3">
    <source>
        <dbReference type="ARBA" id="ARBA00022475"/>
    </source>
</evidence>
<dbReference type="CDD" id="cd06261">
    <property type="entry name" value="TM_PBP2"/>
    <property type="match status" value="1"/>
</dbReference>
<evidence type="ECO:0000256" key="6">
    <source>
        <dbReference type="ARBA" id="ARBA00023136"/>
    </source>
</evidence>
<protein>
    <submittedName>
        <fullName evidence="9">Sugar ABC transporter permease</fullName>
    </submittedName>
</protein>
<dbReference type="SUPFAM" id="SSF161098">
    <property type="entry name" value="MetI-like"/>
    <property type="match status" value="1"/>
</dbReference>
<organism evidence="9 10">
    <name type="scientific">Inquilinus limosus</name>
    <dbReference type="NCBI Taxonomy" id="171674"/>
    <lineage>
        <taxon>Bacteria</taxon>
        <taxon>Pseudomonadati</taxon>
        <taxon>Pseudomonadota</taxon>
        <taxon>Alphaproteobacteria</taxon>
        <taxon>Rhodospirillales</taxon>
        <taxon>Rhodospirillaceae</taxon>
        <taxon>Inquilinus</taxon>
    </lineage>
</organism>
<keyword evidence="10" id="KW-1185">Reference proteome</keyword>
<dbReference type="GO" id="GO:0055085">
    <property type="term" value="P:transmembrane transport"/>
    <property type="evidence" value="ECO:0007669"/>
    <property type="project" value="InterPro"/>
</dbReference>
<proteinExistence type="inferred from homology"/>
<dbReference type="PANTHER" id="PTHR32243:SF18">
    <property type="entry name" value="INNER MEMBRANE ABC TRANSPORTER PERMEASE PROTEIN YCJP"/>
    <property type="match status" value="1"/>
</dbReference>
<dbReference type="STRING" id="1122125.GCA_000423185_01387"/>
<keyword evidence="3" id="KW-1003">Cell membrane</keyword>
<dbReference type="InterPro" id="IPR050901">
    <property type="entry name" value="BP-dep_ABC_trans_perm"/>
</dbReference>
<dbReference type="Proteomes" id="UP000196655">
    <property type="component" value="Unassembled WGS sequence"/>
</dbReference>
<reference evidence="10" key="1">
    <citation type="submission" date="2017-05" db="EMBL/GenBank/DDBJ databases">
        <authorList>
            <person name="Macchi M."/>
            <person name="Festa S."/>
            <person name="Coppotelli B.M."/>
            <person name="Morelli I.S."/>
        </authorList>
    </citation>
    <scope>NUCLEOTIDE SEQUENCE [LARGE SCALE GENOMIC DNA]</scope>
    <source>
        <strain evidence="10">I</strain>
    </source>
</reference>
<accession>A0A211ZJH1</accession>
<comment type="subcellular location">
    <subcellularLocation>
        <location evidence="1 7">Cell membrane</location>
        <topology evidence="1 7">Multi-pass membrane protein</topology>
    </subcellularLocation>
</comment>
<comment type="similarity">
    <text evidence="7">Belongs to the binding-protein-dependent transport system permease family.</text>
</comment>
<feature type="transmembrane region" description="Helical" evidence="7">
    <location>
        <begin position="153"/>
        <end position="176"/>
    </location>
</feature>
<sequence>MTIAAAPGHALARAVARYRRRRVLRTIGLGFAVVLVLVYTLFPYYWAIVSSLKTGASLFEATLLPAFELVYYKALLHDPVFLGSIVNSLIVAGSATGISLLLAIGAAYALGRLDFPLRRTVLLVILMISIFPQIVVLSGMFELVRWFGLYNRVGSLTFAYLIFTLPFTVWVLTGFIQDIPRELEEAALMDGASRGRVLVSVLLPLMGPALASTGLLAFIQAWNEFLFALTFILSDENRTVPVAIATISGGSRYEYPFGPIMAASVVVTLPLIALVLIFQRKIVAGLTAGAIKG</sequence>
<evidence type="ECO:0000256" key="1">
    <source>
        <dbReference type="ARBA" id="ARBA00004651"/>
    </source>
</evidence>
<dbReference type="OrthoDB" id="9790107at2"/>
<feature type="transmembrane region" description="Helical" evidence="7">
    <location>
        <begin position="121"/>
        <end position="141"/>
    </location>
</feature>
<evidence type="ECO:0000256" key="5">
    <source>
        <dbReference type="ARBA" id="ARBA00022989"/>
    </source>
</evidence>